<evidence type="ECO:0000313" key="2">
    <source>
        <dbReference type="Proteomes" id="UP000181997"/>
    </source>
</evidence>
<name>A0A1C4ACN4_9BACI</name>
<sequence length="62" mass="7102">MCKLIHIQCRFQRLIGVQNVDSCGKSVLGETPQAKPRRLTNRPRKAEFCTEINSGDEWNQIS</sequence>
<gene>
    <name evidence="1" type="ORF">GA0061094_1436</name>
</gene>
<proteinExistence type="predicted"/>
<dbReference type="EMBL" id="FMAU01000001">
    <property type="protein sequence ID" value="SCB92343.1"/>
    <property type="molecule type" value="Genomic_DNA"/>
</dbReference>
<dbReference type="Proteomes" id="UP000181997">
    <property type="component" value="Unassembled WGS sequence"/>
</dbReference>
<reference evidence="2" key="1">
    <citation type="submission" date="2016-08" db="EMBL/GenBank/DDBJ databases">
        <authorList>
            <person name="Varghese N."/>
            <person name="Submissions Spin"/>
        </authorList>
    </citation>
    <scope>NUCLEOTIDE SEQUENCE [LARGE SCALE GENOMIC DNA]</scope>
    <source>
        <strain evidence="2">SGD-1123</strain>
    </source>
</reference>
<organism evidence="1 2">
    <name type="scientific">[Bacillus] enclensis</name>
    <dbReference type="NCBI Taxonomy" id="1402860"/>
    <lineage>
        <taxon>Bacteria</taxon>
        <taxon>Bacillati</taxon>
        <taxon>Bacillota</taxon>
        <taxon>Bacilli</taxon>
        <taxon>Bacillales</taxon>
        <taxon>Bacillaceae</taxon>
        <taxon>Rossellomorea</taxon>
    </lineage>
</organism>
<dbReference type="AlphaFoldDB" id="A0A1C4ACN4"/>
<protein>
    <submittedName>
        <fullName evidence="1">Uncharacterized protein</fullName>
    </submittedName>
</protein>
<accession>A0A1C4ACN4</accession>
<evidence type="ECO:0000313" key="1">
    <source>
        <dbReference type="EMBL" id="SCB92343.1"/>
    </source>
</evidence>
<keyword evidence="2" id="KW-1185">Reference proteome</keyword>